<proteinExistence type="predicted"/>
<protein>
    <submittedName>
        <fullName evidence="1">Uncharacterized protein</fullName>
    </submittedName>
</protein>
<evidence type="ECO:0000313" key="1">
    <source>
        <dbReference type="EMBL" id="JAD17148.1"/>
    </source>
</evidence>
<sequence>MVKHIDLNLSNKPSEIFTFANCISWGLCSIGLLGCKRAEFDIKLELVSLYYTPNSWFCIGSLYFLEISLPKDMSL</sequence>
<reference evidence="1" key="2">
    <citation type="journal article" date="2015" name="Data Brief">
        <title>Shoot transcriptome of the giant reed, Arundo donax.</title>
        <authorList>
            <person name="Barrero R.A."/>
            <person name="Guerrero F.D."/>
            <person name="Moolhuijzen P."/>
            <person name="Goolsby J.A."/>
            <person name="Tidwell J."/>
            <person name="Bellgard S.E."/>
            <person name="Bellgard M.I."/>
        </authorList>
    </citation>
    <scope>NUCLEOTIDE SEQUENCE</scope>
    <source>
        <tissue evidence="1">Shoot tissue taken approximately 20 cm above the soil surface</tissue>
    </source>
</reference>
<dbReference type="AlphaFoldDB" id="A0A0A8XWN9"/>
<dbReference type="EMBL" id="GBRH01280747">
    <property type="protein sequence ID" value="JAD17148.1"/>
    <property type="molecule type" value="Transcribed_RNA"/>
</dbReference>
<reference evidence="1" key="1">
    <citation type="submission" date="2014-09" db="EMBL/GenBank/DDBJ databases">
        <authorList>
            <person name="Magalhaes I.L.F."/>
            <person name="Oliveira U."/>
            <person name="Santos F.R."/>
            <person name="Vidigal T.H.D.A."/>
            <person name="Brescovit A.D."/>
            <person name="Santos A.J."/>
        </authorList>
    </citation>
    <scope>NUCLEOTIDE SEQUENCE</scope>
    <source>
        <tissue evidence="1">Shoot tissue taken approximately 20 cm above the soil surface</tissue>
    </source>
</reference>
<dbReference type="PROSITE" id="PS51257">
    <property type="entry name" value="PROKAR_LIPOPROTEIN"/>
    <property type="match status" value="1"/>
</dbReference>
<organism evidence="1">
    <name type="scientific">Arundo donax</name>
    <name type="common">Giant reed</name>
    <name type="synonym">Donax arundinaceus</name>
    <dbReference type="NCBI Taxonomy" id="35708"/>
    <lineage>
        <taxon>Eukaryota</taxon>
        <taxon>Viridiplantae</taxon>
        <taxon>Streptophyta</taxon>
        <taxon>Embryophyta</taxon>
        <taxon>Tracheophyta</taxon>
        <taxon>Spermatophyta</taxon>
        <taxon>Magnoliopsida</taxon>
        <taxon>Liliopsida</taxon>
        <taxon>Poales</taxon>
        <taxon>Poaceae</taxon>
        <taxon>PACMAD clade</taxon>
        <taxon>Arundinoideae</taxon>
        <taxon>Arundineae</taxon>
        <taxon>Arundo</taxon>
    </lineage>
</organism>
<accession>A0A0A8XWN9</accession>
<name>A0A0A8XWN9_ARUDO</name>